<dbReference type="Pfam" id="PF09912">
    <property type="entry name" value="DUF2141"/>
    <property type="match status" value="1"/>
</dbReference>
<gene>
    <name evidence="2" type="ORF">GTK07_11075</name>
</gene>
<keyword evidence="3" id="KW-1185">Reference proteome</keyword>
<sequence length="139" mass="15087">MKTVTLALSFLFVSIVAMAQERTGTKITVTIDNISNNEGKVLASLHTMDTFMKGPGVQNQESKIENGKVVFTFTGVAPGTYAIMALHDANENNRMDYQSNGMPKESYGMSGNDMSFGPPSFSASKFEVGGDDLELTIRF</sequence>
<name>A0A6I5KTD7_9FLAO</name>
<reference evidence="2 3" key="1">
    <citation type="submission" date="2020-01" db="EMBL/GenBank/DDBJ databases">
        <title>Muricauda sediminis sp.nov. 40Bstr401.</title>
        <authorList>
            <person name="Xue Z."/>
            <person name="Zhu S."/>
            <person name="Ren N."/>
            <person name="Chen T."/>
            <person name="Chen X."/>
            <person name="Chen J."/>
            <person name="Yang J."/>
        </authorList>
    </citation>
    <scope>NUCLEOTIDE SEQUENCE [LARGE SCALE GENOMIC DNA]</scope>
    <source>
        <strain evidence="2 3">40Bstr401</strain>
    </source>
</reference>
<dbReference type="RefSeq" id="WP_163635314.1">
    <property type="nucleotide sequence ID" value="NZ_JAAAMI010000005.1"/>
</dbReference>
<evidence type="ECO:0000256" key="1">
    <source>
        <dbReference type="SAM" id="SignalP"/>
    </source>
</evidence>
<dbReference type="Proteomes" id="UP000468707">
    <property type="component" value="Unassembled WGS sequence"/>
</dbReference>
<comment type="caution">
    <text evidence="2">The sequence shown here is derived from an EMBL/GenBank/DDBJ whole genome shotgun (WGS) entry which is preliminary data.</text>
</comment>
<feature type="signal peptide" evidence="1">
    <location>
        <begin position="1"/>
        <end position="19"/>
    </location>
</feature>
<accession>A0A6I5KTD7</accession>
<evidence type="ECO:0000313" key="2">
    <source>
        <dbReference type="EMBL" id="NDV43867.1"/>
    </source>
</evidence>
<proteinExistence type="predicted"/>
<keyword evidence="1" id="KW-0732">Signal</keyword>
<dbReference type="InterPro" id="IPR018673">
    <property type="entry name" value="DUF2141"/>
</dbReference>
<dbReference type="AlphaFoldDB" id="A0A6I5KTD7"/>
<feature type="chain" id="PRO_5026040178" evidence="1">
    <location>
        <begin position="20"/>
        <end position="139"/>
    </location>
</feature>
<protein>
    <submittedName>
        <fullName evidence="2">DUF2141 domain-containing protein</fullName>
    </submittedName>
</protein>
<organism evidence="2 3">
    <name type="scientific">Flagellimonas sediminis</name>
    <dbReference type="NCBI Taxonomy" id="2696468"/>
    <lineage>
        <taxon>Bacteria</taxon>
        <taxon>Pseudomonadati</taxon>
        <taxon>Bacteroidota</taxon>
        <taxon>Flavobacteriia</taxon>
        <taxon>Flavobacteriales</taxon>
        <taxon>Flavobacteriaceae</taxon>
        <taxon>Flagellimonas</taxon>
    </lineage>
</organism>
<evidence type="ECO:0000313" key="3">
    <source>
        <dbReference type="Proteomes" id="UP000468707"/>
    </source>
</evidence>
<dbReference type="EMBL" id="JAAAMI010000005">
    <property type="protein sequence ID" value="NDV43867.1"/>
    <property type="molecule type" value="Genomic_DNA"/>
</dbReference>